<feature type="chain" id="PRO_5031236338" description="Thioredoxin domain-containing protein" evidence="1">
    <location>
        <begin position="18"/>
        <end position="182"/>
    </location>
</feature>
<dbReference type="PANTHER" id="PTHR45672">
    <property type="entry name" value="PROTEIN DISULFIDE-ISOMERASE C17H9.14C-RELATED"/>
    <property type="match status" value="1"/>
</dbReference>
<dbReference type="AlphaFoldDB" id="A0A7S3MY22"/>
<dbReference type="PROSITE" id="PS51352">
    <property type="entry name" value="THIOREDOXIN_2"/>
    <property type="match status" value="1"/>
</dbReference>
<dbReference type="InterPro" id="IPR013766">
    <property type="entry name" value="Thioredoxin_domain"/>
</dbReference>
<proteinExistence type="predicted"/>
<feature type="domain" description="Thioredoxin" evidence="2">
    <location>
        <begin position="22"/>
        <end position="178"/>
    </location>
</feature>
<dbReference type="GO" id="GO:0006457">
    <property type="term" value="P:protein folding"/>
    <property type="evidence" value="ECO:0007669"/>
    <property type="project" value="TreeGrafter"/>
</dbReference>
<keyword evidence="1" id="KW-0732">Signal</keyword>
<accession>A0A7S3MY22</accession>
<reference evidence="3" key="1">
    <citation type="submission" date="2021-01" db="EMBL/GenBank/DDBJ databases">
        <authorList>
            <person name="Corre E."/>
            <person name="Pelletier E."/>
            <person name="Niang G."/>
            <person name="Scheremetjew M."/>
            <person name="Finn R."/>
            <person name="Kale V."/>
            <person name="Holt S."/>
            <person name="Cochrane G."/>
            <person name="Meng A."/>
            <person name="Brown T."/>
            <person name="Cohen L."/>
        </authorList>
    </citation>
    <scope>NUCLEOTIDE SEQUENCE</scope>
    <source>
        <strain evidence="3">S3</strain>
    </source>
</reference>
<evidence type="ECO:0000259" key="2">
    <source>
        <dbReference type="PROSITE" id="PS51352"/>
    </source>
</evidence>
<dbReference type="CDD" id="cd02961">
    <property type="entry name" value="PDI_a_family"/>
    <property type="match status" value="1"/>
</dbReference>
<dbReference type="EMBL" id="HBIH01028454">
    <property type="protein sequence ID" value="CAE0330753.1"/>
    <property type="molecule type" value="Transcribed_RNA"/>
</dbReference>
<feature type="signal peptide" evidence="1">
    <location>
        <begin position="1"/>
        <end position="17"/>
    </location>
</feature>
<protein>
    <recommendedName>
        <fullName evidence="2">Thioredoxin domain-containing protein</fullName>
    </recommendedName>
</protein>
<name>A0A7S3MY22_9SPIT</name>
<sequence>MKFTSIAILALIGTASAVTSLKQIEAVAPKDSTPPVESSLLACSTSEAEGEQGWKQGLPGLYDNTPVKSIEGQSAVELLNRDTLFFNKPEFVVAYHPQCPHCTNMVQDYVKLATLVKEKDLDVNIMAINMSKSWDQSEQLKVNAFPTIRLFKEGHQVIEYEGHHNYEGFVQFLKKNGISFDS</sequence>
<dbReference type="GO" id="GO:0003756">
    <property type="term" value="F:protein disulfide isomerase activity"/>
    <property type="evidence" value="ECO:0007669"/>
    <property type="project" value="TreeGrafter"/>
</dbReference>
<evidence type="ECO:0000313" key="3">
    <source>
        <dbReference type="EMBL" id="CAE0330753.1"/>
    </source>
</evidence>
<dbReference type="Gene3D" id="3.40.30.10">
    <property type="entry name" value="Glutaredoxin"/>
    <property type="match status" value="1"/>
</dbReference>
<dbReference type="SUPFAM" id="SSF52833">
    <property type="entry name" value="Thioredoxin-like"/>
    <property type="match status" value="1"/>
</dbReference>
<dbReference type="Pfam" id="PF00085">
    <property type="entry name" value="Thioredoxin"/>
    <property type="match status" value="1"/>
</dbReference>
<organism evidence="3">
    <name type="scientific">Strombidium inclinatum</name>
    <dbReference type="NCBI Taxonomy" id="197538"/>
    <lineage>
        <taxon>Eukaryota</taxon>
        <taxon>Sar</taxon>
        <taxon>Alveolata</taxon>
        <taxon>Ciliophora</taxon>
        <taxon>Intramacronucleata</taxon>
        <taxon>Spirotrichea</taxon>
        <taxon>Oligotrichia</taxon>
        <taxon>Strombidiidae</taxon>
        <taxon>Strombidium</taxon>
    </lineage>
</organism>
<dbReference type="InterPro" id="IPR051063">
    <property type="entry name" value="PDI"/>
</dbReference>
<gene>
    <name evidence="3" type="ORF">SINC0208_LOCUS11385</name>
</gene>
<evidence type="ECO:0000256" key="1">
    <source>
        <dbReference type="SAM" id="SignalP"/>
    </source>
</evidence>
<dbReference type="GO" id="GO:0005783">
    <property type="term" value="C:endoplasmic reticulum"/>
    <property type="evidence" value="ECO:0007669"/>
    <property type="project" value="TreeGrafter"/>
</dbReference>
<dbReference type="InterPro" id="IPR036249">
    <property type="entry name" value="Thioredoxin-like_sf"/>
</dbReference>